<protein>
    <submittedName>
        <fullName evidence="1">Uncharacterized protein</fullName>
    </submittedName>
</protein>
<dbReference type="Proteomes" id="UP001060085">
    <property type="component" value="Linkage Group LG06"/>
</dbReference>
<organism evidence="1 2">
    <name type="scientific">Catharanthus roseus</name>
    <name type="common">Madagascar periwinkle</name>
    <name type="synonym">Vinca rosea</name>
    <dbReference type="NCBI Taxonomy" id="4058"/>
    <lineage>
        <taxon>Eukaryota</taxon>
        <taxon>Viridiplantae</taxon>
        <taxon>Streptophyta</taxon>
        <taxon>Embryophyta</taxon>
        <taxon>Tracheophyta</taxon>
        <taxon>Spermatophyta</taxon>
        <taxon>Magnoliopsida</taxon>
        <taxon>eudicotyledons</taxon>
        <taxon>Gunneridae</taxon>
        <taxon>Pentapetalae</taxon>
        <taxon>asterids</taxon>
        <taxon>lamiids</taxon>
        <taxon>Gentianales</taxon>
        <taxon>Apocynaceae</taxon>
        <taxon>Rauvolfioideae</taxon>
        <taxon>Vinceae</taxon>
        <taxon>Catharanthinae</taxon>
        <taxon>Catharanthus</taxon>
    </lineage>
</organism>
<sequence>MNGWESNHGEYERYERENDKHDCYKHSHYECHESCHDSLGFVDYNYDTKAYGEYLYGDNFDGKGYQSEQEMYGRKEHKSYVKNQVKMSMPHFLEKRELELYLECEKEVEQLFYHYDTIEKDKVPLA</sequence>
<evidence type="ECO:0000313" key="1">
    <source>
        <dbReference type="EMBL" id="KAI5657978.1"/>
    </source>
</evidence>
<accession>A0ACC0ADB6</accession>
<name>A0ACC0ADB6_CATRO</name>
<evidence type="ECO:0000313" key="2">
    <source>
        <dbReference type="Proteomes" id="UP001060085"/>
    </source>
</evidence>
<gene>
    <name evidence="1" type="ORF">M9H77_26771</name>
</gene>
<reference evidence="2" key="1">
    <citation type="journal article" date="2023" name="Nat. Plants">
        <title>Single-cell RNA sequencing provides a high-resolution roadmap for understanding the multicellular compartmentation of specialized metabolism.</title>
        <authorList>
            <person name="Sun S."/>
            <person name="Shen X."/>
            <person name="Li Y."/>
            <person name="Li Y."/>
            <person name="Wang S."/>
            <person name="Li R."/>
            <person name="Zhang H."/>
            <person name="Shen G."/>
            <person name="Guo B."/>
            <person name="Wei J."/>
            <person name="Xu J."/>
            <person name="St-Pierre B."/>
            <person name="Chen S."/>
            <person name="Sun C."/>
        </authorList>
    </citation>
    <scope>NUCLEOTIDE SEQUENCE [LARGE SCALE GENOMIC DNA]</scope>
</reference>
<comment type="caution">
    <text evidence="1">The sequence shown here is derived from an EMBL/GenBank/DDBJ whole genome shotgun (WGS) entry which is preliminary data.</text>
</comment>
<dbReference type="EMBL" id="CM044706">
    <property type="protein sequence ID" value="KAI5657978.1"/>
    <property type="molecule type" value="Genomic_DNA"/>
</dbReference>
<keyword evidence="2" id="KW-1185">Reference proteome</keyword>
<proteinExistence type="predicted"/>